<protein>
    <submittedName>
        <fullName evidence="2">Tellurite resistance protein TerB</fullName>
    </submittedName>
</protein>
<dbReference type="Pfam" id="PF05099">
    <property type="entry name" value="TerB"/>
    <property type="match status" value="1"/>
</dbReference>
<name>A0A6I1G9L5_9BIFI</name>
<dbReference type="AlphaFoldDB" id="A0A6I1G9L5"/>
<feature type="domain" description="Co-chaperone DjlA N-terminal" evidence="1">
    <location>
        <begin position="13"/>
        <end position="123"/>
    </location>
</feature>
<dbReference type="EMBL" id="WBVS01000004">
    <property type="protein sequence ID" value="KAB7788374.1"/>
    <property type="molecule type" value="Genomic_DNA"/>
</dbReference>
<keyword evidence="3" id="KW-1185">Reference proteome</keyword>
<dbReference type="Gene3D" id="1.20.120.20">
    <property type="entry name" value="Apolipoprotein"/>
    <property type="match status" value="1"/>
</dbReference>
<evidence type="ECO:0000259" key="1">
    <source>
        <dbReference type="Pfam" id="PF05099"/>
    </source>
</evidence>
<dbReference type="Proteomes" id="UP000468413">
    <property type="component" value="Unassembled WGS sequence"/>
</dbReference>
<dbReference type="SUPFAM" id="SSF58113">
    <property type="entry name" value="Apolipoprotein A-I"/>
    <property type="match status" value="1"/>
</dbReference>
<dbReference type="Gene3D" id="1.10.3680.10">
    <property type="entry name" value="TerB-like"/>
    <property type="match status" value="1"/>
</dbReference>
<proteinExistence type="predicted"/>
<comment type="caution">
    <text evidence="2">The sequence shown here is derived from an EMBL/GenBank/DDBJ whole genome shotgun (WGS) entry which is preliminary data.</text>
</comment>
<dbReference type="InterPro" id="IPR029024">
    <property type="entry name" value="TerB-like"/>
</dbReference>
<dbReference type="SUPFAM" id="SSF158682">
    <property type="entry name" value="TerB-like"/>
    <property type="match status" value="1"/>
</dbReference>
<dbReference type="CDD" id="cd07177">
    <property type="entry name" value="terB_like"/>
    <property type="match status" value="1"/>
</dbReference>
<evidence type="ECO:0000313" key="3">
    <source>
        <dbReference type="Proteomes" id="UP000468413"/>
    </source>
</evidence>
<organism evidence="2 3">
    <name type="scientific">Bifidobacterium cebidarum</name>
    <dbReference type="NCBI Taxonomy" id="2650773"/>
    <lineage>
        <taxon>Bacteria</taxon>
        <taxon>Bacillati</taxon>
        <taxon>Actinomycetota</taxon>
        <taxon>Actinomycetes</taxon>
        <taxon>Bifidobacteriales</taxon>
        <taxon>Bifidobacteriaceae</taxon>
        <taxon>Bifidobacterium</taxon>
    </lineage>
</organism>
<reference evidence="2 3" key="1">
    <citation type="submission" date="2019-09" db="EMBL/GenBank/DDBJ databases">
        <title>Characterization of the phylogenetic diversity of two novel species belonging to the genus Bifidobacterium: Bifidobacterium cebidarum sp. nov. and Bifidobacterium leontopitheci sp. nov.</title>
        <authorList>
            <person name="Lugli G.A."/>
            <person name="Duranti S."/>
            <person name="Milani C."/>
            <person name="Turroni F."/>
            <person name="Ventura M."/>
        </authorList>
    </citation>
    <scope>NUCLEOTIDE SEQUENCE [LARGE SCALE GENOMIC DNA]</scope>
    <source>
        <strain evidence="2 3">LMG 31469</strain>
    </source>
</reference>
<sequence>MTTIQRKAALRAFYYLMAVDGSVTADEMELFNHIGEELDNEHFHDYAEQLVDSCAGYLSQYADKDDDRYDVIVEGVDEAVSKRAESGDGVSSRLLLWDMLSVAYADGHYDQAERKLVRHIARTVIKERSIYPEMEHLMNAAQSVREELTWITSSDRPYAEVQPVVEALREREETIRLAATQLVADEMVPKAPAAITVHKDVFDLAKENVDQAVTPVIGQVQQGMQDAADTVKQAVANVPGVAQAGNAVNSAVKSVGDALNPVGDEVRKQASNAAREAQKQAEDAANAVKGFVGGLFGGKR</sequence>
<dbReference type="InterPro" id="IPR007791">
    <property type="entry name" value="DjlA_N"/>
</dbReference>
<dbReference type="RefSeq" id="WP_152209711.1">
    <property type="nucleotide sequence ID" value="NZ_WBVS01000004.1"/>
</dbReference>
<evidence type="ECO:0000313" key="2">
    <source>
        <dbReference type="EMBL" id="KAB7788374.1"/>
    </source>
</evidence>
<gene>
    <name evidence="2" type="ORF">F7D08_1115</name>
</gene>
<accession>A0A6I1G9L5</accession>